<dbReference type="EMBL" id="FWXD01000026">
    <property type="protein sequence ID" value="SMC28919.1"/>
    <property type="molecule type" value="Genomic_DNA"/>
</dbReference>
<dbReference type="SMART" id="SM00028">
    <property type="entry name" value="TPR"/>
    <property type="match status" value="3"/>
</dbReference>
<gene>
    <name evidence="2" type="ORF">SAMN02745857_03490</name>
</gene>
<dbReference type="Proteomes" id="UP000192761">
    <property type="component" value="Unassembled WGS sequence"/>
</dbReference>
<dbReference type="RefSeq" id="WP_084092434.1">
    <property type="nucleotide sequence ID" value="NZ_FWXD01000026.1"/>
</dbReference>
<evidence type="ECO:0000313" key="2">
    <source>
        <dbReference type="EMBL" id="SMC28919.1"/>
    </source>
</evidence>
<keyword evidence="3" id="KW-1185">Reference proteome</keyword>
<accession>A0A1W1XY86</accession>
<dbReference type="Pfam" id="PF13432">
    <property type="entry name" value="TPR_16"/>
    <property type="match status" value="1"/>
</dbReference>
<proteinExistence type="predicted"/>
<dbReference type="AlphaFoldDB" id="A0A1W1XY86"/>
<reference evidence="2 3" key="1">
    <citation type="submission" date="2017-04" db="EMBL/GenBank/DDBJ databases">
        <authorList>
            <person name="Afonso C.L."/>
            <person name="Miller P.J."/>
            <person name="Scott M.A."/>
            <person name="Spackman E."/>
            <person name="Goraichik I."/>
            <person name="Dimitrov K.M."/>
            <person name="Suarez D.L."/>
            <person name="Swayne D.E."/>
        </authorList>
    </citation>
    <scope>NUCLEOTIDE SEQUENCE [LARGE SCALE GENOMIC DNA]</scope>
    <source>
        <strain evidence="2 3">DSM 23236</strain>
    </source>
</reference>
<dbReference type="SUPFAM" id="SSF48452">
    <property type="entry name" value="TPR-like"/>
    <property type="match status" value="1"/>
</dbReference>
<protein>
    <submittedName>
        <fullName evidence="2">Tetratricopeptide repeat-containing protein</fullName>
    </submittedName>
</protein>
<dbReference type="PROSITE" id="PS50005">
    <property type="entry name" value="TPR"/>
    <property type="match status" value="1"/>
</dbReference>
<dbReference type="InterPro" id="IPR019734">
    <property type="entry name" value="TPR_rpt"/>
</dbReference>
<organism evidence="2 3">
    <name type="scientific">Andreprevotia lacus DSM 23236</name>
    <dbReference type="NCBI Taxonomy" id="1121001"/>
    <lineage>
        <taxon>Bacteria</taxon>
        <taxon>Pseudomonadati</taxon>
        <taxon>Pseudomonadota</taxon>
        <taxon>Betaproteobacteria</taxon>
        <taxon>Neisseriales</taxon>
        <taxon>Chitinibacteraceae</taxon>
        <taxon>Andreprevotia</taxon>
    </lineage>
</organism>
<dbReference type="InterPro" id="IPR011990">
    <property type="entry name" value="TPR-like_helical_dom_sf"/>
</dbReference>
<keyword evidence="1" id="KW-0802">TPR repeat</keyword>
<sequence length="140" mass="15448">MSVLPAILHDQIVALLDAGDRLFERGDDDGALKKYREAEALLPSERQPWEASTLVLIAIGDTLFQKRDFAAAAEVLLDALDCAGGEENPFVHLRLGQCAYELGERDSALESFKEALALGGNDIFEDEDDIYLGLLRDIQR</sequence>
<evidence type="ECO:0000256" key="1">
    <source>
        <dbReference type="PROSITE-ProRule" id="PRU00339"/>
    </source>
</evidence>
<evidence type="ECO:0000313" key="3">
    <source>
        <dbReference type="Proteomes" id="UP000192761"/>
    </source>
</evidence>
<dbReference type="STRING" id="1121001.SAMN02745857_03490"/>
<feature type="repeat" description="TPR" evidence="1">
    <location>
        <begin position="89"/>
        <end position="122"/>
    </location>
</feature>
<dbReference type="Gene3D" id="1.25.40.10">
    <property type="entry name" value="Tetratricopeptide repeat domain"/>
    <property type="match status" value="1"/>
</dbReference>
<name>A0A1W1XY86_9NEIS</name>